<name>A0A3T0KN42_9BACI</name>
<dbReference type="AlphaFoldDB" id="A0A3T0KN42"/>
<dbReference type="OrthoDB" id="2925151at2"/>
<reference evidence="1 2" key="1">
    <citation type="submission" date="2018-01" db="EMBL/GenBank/DDBJ databases">
        <title>Bacillus asahii Genome sequencing and assembly.</title>
        <authorList>
            <person name="Jiang H."/>
            <person name="Feng Y."/>
            <person name="Zhao F."/>
            <person name="Lin X."/>
        </authorList>
    </citation>
    <scope>NUCLEOTIDE SEQUENCE [LARGE SCALE GENOMIC DNA]</scope>
    <source>
        <strain evidence="1 2">OM18</strain>
    </source>
</reference>
<protein>
    <submittedName>
        <fullName evidence="1">Uncharacterized protein</fullName>
    </submittedName>
</protein>
<sequence>MKKILTLLFTILVLTACTEVTKNEITKEEINKDKVTNNNYKFIGESEHWKAEYSYKGTETWGNNDGTKTYSNKDSYEFILKYKGSLEELSSMQKLEYSFKTLTSSGEATEEFTDPPKELIFTSKGSSEGGAKVNEDEVIQVNVKWDEFEESFELYNKNK</sequence>
<dbReference type="PROSITE" id="PS51257">
    <property type="entry name" value="PROKAR_LIPOPROTEIN"/>
    <property type="match status" value="1"/>
</dbReference>
<proteinExistence type="predicted"/>
<evidence type="ECO:0000313" key="1">
    <source>
        <dbReference type="EMBL" id="AZV41809.1"/>
    </source>
</evidence>
<evidence type="ECO:0000313" key="2">
    <source>
        <dbReference type="Proteomes" id="UP000283095"/>
    </source>
</evidence>
<dbReference type="RefSeq" id="WP_127759426.1">
    <property type="nucleotide sequence ID" value="NZ_CP026095.1"/>
</dbReference>
<dbReference type="Proteomes" id="UP000283095">
    <property type="component" value="Chromosome"/>
</dbReference>
<organism evidence="1 2">
    <name type="scientific">Peribacillus asahii</name>
    <dbReference type="NCBI Taxonomy" id="228899"/>
    <lineage>
        <taxon>Bacteria</taxon>
        <taxon>Bacillati</taxon>
        <taxon>Bacillota</taxon>
        <taxon>Bacilli</taxon>
        <taxon>Bacillales</taxon>
        <taxon>Bacillaceae</taxon>
        <taxon>Peribacillus</taxon>
    </lineage>
</organism>
<dbReference type="EMBL" id="CP026095">
    <property type="protein sequence ID" value="AZV41809.1"/>
    <property type="molecule type" value="Genomic_DNA"/>
</dbReference>
<dbReference type="KEGG" id="pasa:BAOM_1199"/>
<accession>A0A3T0KN42</accession>
<gene>
    <name evidence="1" type="ORF">BAOM_1199</name>
</gene>